<sequence>MRNPNTIKFNSQTMLPFLKDCIVHISYTNEKMFADDVLLNHVGGEELNSIDGIGNRVLTKKKIKKDGM</sequence>
<gene>
    <name evidence="1" type="ORF">Tci_874751</name>
</gene>
<reference evidence="1" key="1">
    <citation type="journal article" date="2019" name="Sci. Rep.">
        <title>Draft genome of Tanacetum cinerariifolium, the natural source of mosquito coil.</title>
        <authorList>
            <person name="Yamashiro T."/>
            <person name="Shiraishi A."/>
            <person name="Satake H."/>
            <person name="Nakayama K."/>
        </authorList>
    </citation>
    <scope>NUCLEOTIDE SEQUENCE</scope>
</reference>
<dbReference type="EMBL" id="BKCJ011200407">
    <property type="protein sequence ID" value="GFD02782.1"/>
    <property type="molecule type" value="Genomic_DNA"/>
</dbReference>
<feature type="non-terminal residue" evidence="1">
    <location>
        <position position="68"/>
    </location>
</feature>
<proteinExistence type="predicted"/>
<dbReference type="AlphaFoldDB" id="A0A699SXM4"/>
<accession>A0A699SXM4</accession>
<name>A0A699SXM4_TANCI</name>
<comment type="caution">
    <text evidence="1">The sequence shown here is derived from an EMBL/GenBank/DDBJ whole genome shotgun (WGS) entry which is preliminary data.</text>
</comment>
<organism evidence="1">
    <name type="scientific">Tanacetum cinerariifolium</name>
    <name type="common">Dalmatian daisy</name>
    <name type="synonym">Chrysanthemum cinerariifolium</name>
    <dbReference type="NCBI Taxonomy" id="118510"/>
    <lineage>
        <taxon>Eukaryota</taxon>
        <taxon>Viridiplantae</taxon>
        <taxon>Streptophyta</taxon>
        <taxon>Embryophyta</taxon>
        <taxon>Tracheophyta</taxon>
        <taxon>Spermatophyta</taxon>
        <taxon>Magnoliopsida</taxon>
        <taxon>eudicotyledons</taxon>
        <taxon>Gunneridae</taxon>
        <taxon>Pentapetalae</taxon>
        <taxon>asterids</taxon>
        <taxon>campanulids</taxon>
        <taxon>Asterales</taxon>
        <taxon>Asteraceae</taxon>
        <taxon>Asteroideae</taxon>
        <taxon>Anthemideae</taxon>
        <taxon>Anthemidinae</taxon>
        <taxon>Tanacetum</taxon>
    </lineage>
</organism>
<evidence type="ECO:0000313" key="1">
    <source>
        <dbReference type="EMBL" id="GFD02782.1"/>
    </source>
</evidence>
<protein>
    <submittedName>
        <fullName evidence="1">Uncharacterized protein</fullName>
    </submittedName>
</protein>